<organism evidence="2 3">
    <name type="scientific">Periplaneta americana</name>
    <name type="common">American cockroach</name>
    <name type="synonym">Blatta americana</name>
    <dbReference type="NCBI Taxonomy" id="6978"/>
    <lineage>
        <taxon>Eukaryota</taxon>
        <taxon>Metazoa</taxon>
        <taxon>Ecdysozoa</taxon>
        <taxon>Arthropoda</taxon>
        <taxon>Hexapoda</taxon>
        <taxon>Insecta</taxon>
        <taxon>Pterygota</taxon>
        <taxon>Neoptera</taxon>
        <taxon>Polyneoptera</taxon>
        <taxon>Dictyoptera</taxon>
        <taxon>Blattodea</taxon>
        <taxon>Blattoidea</taxon>
        <taxon>Blattidae</taxon>
        <taxon>Blattinae</taxon>
        <taxon>Periplaneta</taxon>
    </lineage>
</organism>
<proteinExistence type="predicted"/>
<protein>
    <submittedName>
        <fullName evidence="2">Uncharacterized protein</fullName>
    </submittedName>
</protein>
<evidence type="ECO:0000313" key="3">
    <source>
        <dbReference type="Proteomes" id="UP001148838"/>
    </source>
</evidence>
<keyword evidence="3" id="KW-1185">Reference proteome</keyword>
<evidence type="ECO:0000256" key="1">
    <source>
        <dbReference type="SAM" id="MobiDB-lite"/>
    </source>
</evidence>
<feature type="region of interest" description="Disordered" evidence="1">
    <location>
        <begin position="99"/>
        <end position="118"/>
    </location>
</feature>
<sequence length="118" mass="14355">MDLREVGYDDRDWINLAQDRDRWWAYYCQWLMEDVTTAEEELNDKYWMDEAWFLLNGYVNTQNMHIWLAENLVILQKVPLYSQKIGMWITESRNYYDYDDDDHDNDDNSGGGDNDDDF</sequence>
<dbReference type="EMBL" id="JAJSOF020000038">
    <property type="protein sequence ID" value="KAJ4427493.1"/>
    <property type="molecule type" value="Genomic_DNA"/>
</dbReference>
<reference evidence="2 3" key="1">
    <citation type="journal article" date="2022" name="Allergy">
        <title>Genome assembly and annotation of Periplaneta americana reveal a comprehensive cockroach allergen profile.</title>
        <authorList>
            <person name="Wang L."/>
            <person name="Xiong Q."/>
            <person name="Saelim N."/>
            <person name="Wang L."/>
            <person name="Nong W."/>
            <person name="Wan A.T."/>
            <person name="Shi M."/>
            <person name="Liu X."/>
            <person name="Cao Q."/>
            <person name="Hui J.H.L."/>
            <person name="Sookrung N."/>
            <person name="Leung T.F."/>
            <person name="Tungtrongchitr A."/>
            <person name="Tsui S.K.W."/>
        </authorList>
    </citation>
    <scope>NUCLEOTIDE SEQUENCE [LARGE SCALE GENOMIC DNA]</scope>
    <source>
        <strain evidence="2">PWHHKU_190912</strain>
    </source>
</reference>
<dbReference type="Proteomes" id="UP001148838">
    <property type="component" value="Unassembled WGS sequence"/>
</dbReference>
<comment type="caution">
    <text evidence="2">The sequence shown here is derived from an EMBL/GenBank/DDBJ whole genome shotgun (WGS) entry which is preliminary data.</text>
</comment>
<evidence type="ECO:0000313" key="2">
    <source>
        <dbReference type="EMBL" id="KAJ4427493.1"/>
    </source>
</evidence>
<gene>
    <name evidence="2" type="ORF">ANN_25141</name>
</gene>
<accession>A0ABQ8S0J1</accession>
<name>A0ABQ8S0J1_PERAM</name>